<keyword evidence="3" id="KW-1185">Reference proteome</keyword>
<evidence type="ECO:0000256" key="1">
    <source>
        <dbReference type="SAM" id="MobiDB-lite"/>
    </source>
</evidence>
<dbReference type="AlphaFoldDB" id="A0A6A5YNH4"/>
<organism evidence="2 3">
    <name type="scientific">Lophiotrema nucula</name>
    <dbReference type="NCBI Taxonomy" id="690887"/>
    <lineage>
        <taxon>Eukaryota</taxon>
        <taxon>Fungi</taxon>
        <taxon>Dikarya</taxon>
        <taxon>Ascomycota</taxon>
        <taxon>Pezizomycotina</taxon>
        <taxon>Dothideomycetes</taxon>
        <taxon>Pleosporomycetidae</taxon>
        <taxon>Pleosporales</taxon>
        <taxon>Lophiotremataceae</taxon>
        <taxon>Lophiotrema</taxon>
    </lineage>
</organism>
<evidence type="ECO:0000313" key="2">
    <source>
        <dbReference type="EMBL" id="KAF2108675.1"/>
    </source>
</evidence>
<evidence type="ECO:0000313" key="3">
    <source>
        <dbReference type="Proteomes" id="UP000799770"/>
    </source>
</evidence>
<accession>A0A6A5YNH4</accession>
<feature type="region of interest" description="Disordered" evidence="1">
    <location>
        <begin position="741"/>
        <end position="837"/>
    </location>
</feature>
<dbReference type="OrthoDB" id="185373at2759"/>
<feature type="compositionally biased region" description="Polar residues" evidence="1">
    <location>
        <begin position="763"/>
        <end position="789"/>
    </location>
</feature>
<reference evidence="2" key="1">
    <citation type="journal article" date="2020" name="Stud. Mycol.">
        <title>101 Dothideomycetes genomes: a test case for predicting lifestyles and emergence of pathogens.</title>
        <authorList>
            <person name="Haridas S."/>
            <person name="Albert R."/>
            <person name="Binder M."/>
            <person name="Bloem J."/>
            <person name="Labutti K."/>
            <person name="Salamov A."/>
            <person name="Andreopoulos B."/>
            <person name="Baker S."/>
            <person name="Barry K."/>
            <person name="Bills G."/>
            <person name="Bluhm B."/>
            <person name="Cannon C."/>
            <person name="Castanera R."/>
            <person name="Culley D."/>
            <person name="Daum C."/>
            <person name="Ezra D."/>
            <person name="Gonzalez J."/>
            <person name="Henrissat B."/>
            <person name="Kuo A."/>
            <person name="Liang C."/>
            <person name="Lipzen A."/>
            <person name="Lutzoni F."/>
            <person name="Magnuson J."/>
            <person name="Mondo S."/>
            <person name="Nolan M."/>
            <person name="Ohm R."/>
            <person name="Pangilinan J."/>
            <person name="Park H.-J."/>
            <person name="Ramirez L."/>
            <person name="Alfaro M."/>
            <person name="Sun H."/>
            <person name="Tritt A."/>
            <person name="Yoshinaga Y."/>
            <person name="Zwiers L.-H."/>
            <person name="Turgeon B."/>
            <person name="Goodwin S."/>
            <person name="Spatafora J."/>
            <person name="Crous P."/>
            <person name="Grigoriev I."/>
        </authorList>
    </citation>
    <scope>NUCLEOTIDE SEQUENCE</scope>
    <source>
        <strain evidence="2">CBS 627.86</strain>
    </source>
</reference>
<proteinExistence type="predicted"/>
<dbReference type="Proteomes" id="UP000799770">
    <property type="component" value="Unassembled WGS sequence"/>
</dbReference>
<name>A0A6A5YNH4_9PLEO</name>
<protein>
    <submittedName>
        <fullName evidence="2">Uncharacterized protein</fullName>
    </submittedName>
</protein>
<dbReference type="EMBL" id="ML977346">
    <property type="protein sequence ID" value="KAF2108675.1"/>
    <property type="molecule type" value="Genomic_DNA"/>
</dbReference>
<gene>
    <name evidence="2" type="ORF">BDV96DRAFT_587038</name>
</gene>
<sequence>MSMAARGSLASFICPSTPFLLPRLARAAVCPSSLRIPTTAPNGLYRSHVHCRFKSSAKFKKFKQPKKLGQWKETASQRITTQEAEENEAIGAFMQVCRAGSIDQMAAMYAAVVGSLPLQREHTRQIASAVHYKLRSEPVATRRSDSFWPFVERLVQDIRSGTLPPHPTAHVHLLGIYKRTGKYNDGCAFWQWLVQQDESYADAAVYGAAIELLAYQGATSLPDLEELYAQALKRFPGTFAEYHLSPEAIVADKALPTTITGLPMTLLQGITTARIFSRDWKRSYLAIDTALRLYPASTPSRFFELFMYERPLIEAYTVFAMACRSGIALNPDHLTNLLRTLEKSMETKFQLAERMAILRAMAHSVYAYLETGRPLHGPHVGAFVAGFSRLLPKLAPSVDYAGNEAAIRDSIAASASETIGTLVSAGMTRVPQAYTSLVSIAIAIKSPTLLEQAVNDIGPRVDDIGDIGRRHTLLAAGQLGQSSLMENYWSHIVTKAETQGMQLPYADWITLARACKGANRPAFLHKQLEQLSHTVTESTKRAVIEALEEGTFNPKSIPFVSMSPEEFDAQMSKIKEQIQNIATIIMSRQPLDLRKTPLSMHIDPTRLPLASTADLRAVYDELTTDPHQPPPVKNKDAKLRPVALSATRIPLEELRFQNWVAVVELMNEADAAEQEFQKRLDEAIAKGTKMKDATVVMKFRKPDQLRRDMASAEEVMDVIYTDKSQLRQRVMELRTPSIAAGAPQSVRYTTPTQAPKYPDAATRQPNDSTGDLSIGSVQFESPSSRSASDLPTMRHAPSQDINEDATKSAFTDPSERPLNLLSKRKQYKTPQATTETS</sequence>
<feature type="compositionally biased region" description="Polar residues" evidence="1">
    <location>
        <begin position="828"/>
        <end position="837"/>
    </location>
</feature>